<comment type="similarity">
    <text evidence="1 2">Belongs to the outer membrane factor (OMF) (TC 1.B.17) family.</text>
</comment>
<dbReference type="GO" id="GO:0005886">
    <property type="term" value="C:plasma membrane"/>
    <property type="evidence" value="ECO:0007669"/>
    <property type="project" value="UniProtKB-SubCell"/>
</dbReference>
<keyword evidence="2" id="KW-1134">Transmembrane beta strand</keyword>
<dbReference type="SUPFAM" id="SSF56954">
    <property type="entry name" value="Outer membrane efflux proteins (OEP)"/>
    <property type="match status" value="1"/>
</dbReference>
<keyword evidence="2" id="KW-0812">Transmembrane</keyword>
<keyword evidence="4" id="KW-1185">Reference proteome</keyword>
<organism evidence="3 4">
    <name type="scientific">Pseudacidovorax intermedius</name>
    <dbReference type="NCBI Taxonomy" id="433924"/>
    <lineage>
        <taxon>Bacteria</taxon>
        <taxon>Pseudomonadati</taxon>
        <taxon>Pseudomonadota</taxon>
        <taxon>Betaproteobacteria</taxon>
        <taxon>Burkholderiales</taxon>
        <taxon>Comamonadaceae</taxon>
        <taxon>Pseudacidovorax</taxon>
    </lineage>
</organism>
<gene>
    <name evidence="3" type="ORF">DFR41_12033</name>
</gene>
<keyword evidence="2" id="KW-0564">Palmitate</keyword>
<dbReference type="Pfam" id="PF02321">
    <property type="entry name" value="OEP"/>
    <property type="match status" value="2"/>
</dbReference>
<evidence type="ECO:0000313" key="4">
    <source>
        <dbReference type="Proteomes" id="UP000255265"/>
    </source>
</evidence>
<keyword evidence="2 3" id="KW-0449">Lipoprotein</keyword>
<dbReference type="Gene3D" id="1.20.1600.10">
    <property type="entry name" value="Outer membrane efflux proteins (OEP)"/>
    <property type="match status" value="1"/>
</dbReference>
<keyword evidence="2" id="KW-0472">Membrane</keyword>
<name>A0A370F5N4_9BURK</name>
<accession>A0A370F5N4</accession>
<sequence length="437" mass="45772">MPAHWWRLFDDPQLDSLIAQALAHNTDLRQALANFERAAAIGSEAHGSEKPSVVIQGGPGFGHASGLSVLQQDQAPPSRANYSAGVAVSYQLDLVGQLRRAIDAAEADAGAARAAVDVVRVSVAGGTAQAYASACSAGLQLRVAQASVRLQEEALALAQRLQRAGKASAMDAARARAQLEALRAAISPLETQRQQALYRLAALTGAPPRHFPHAVSQCEQPPRVAGLLPVGEGAALLGRRPDVRQAERSLAAATARIGVATGDLYPKVTLGLTSGSSGFLGRFANRETFSYGVGPLISWTVPNTGVARARISQAEATSRGALARFDGTVLNALREVETALGAYARELDRHAALVAARDQSLIVAEQSWALLISGKIGQLDVLDAQRTLASHEASLAVSDAQIAQYQIAVFMALGGGWEQAADHSPPSRPGRRPPGKT</sequence>
<protein>
    <submittedName>
        <fullName evidence="3">NodT family efflux transporter outer membrane factor (OMF) lipoprotein</fullName>
    </submittedName>
</protein>
<dbReference type="InterPro" id="IPR010131">
    <property type="entry name" value="MdtP/NodT-like"/>
</dbReference>
<comment type="subcellular location">
    <subcellularLocation>
        <location evidence="2">Cell membrane</location>
        <topology evidence="2">Lipid-anchor</topology>
    </subcellularLocation>
</comment>
<dbReference type="PANTHER" id="PTHR30203:SF21">
    <property type="entry name" value="OUTER MEMBRANE COMPONENT OF MULTIDRUG EFFLUX PUMP-RELATED"/>
    <property type="match status" value="1"/>
</dbReference>
<evidence type="ECO:0000256" key="1">
    <source>
        <dbReference type="ARBA" id="ARBA00007613"/>
    </source>
</evidence>
<evidence type="ECO:0000256" key="2">
    <source>
        <dbReference type="RuleBase" id="RU362097"/>
    </source>
</evidence>
<dbReference type="EMBL" id="QQAV01000020">
    <property type="protein sequence ID" value="RDI16627.1"/>
    <property type="molecule type" value="Genomic_DNA"/>
</dbReference>
<dbReference type="GO" id="GO:0015562">
    <property type="term" value="F:efflux transmembrane transporter activity"/>
    <property type="evidence" value="ECO:0007669"/>
    <property type="project" value="InterPro"/>
</dbReference>
<dbReference type="PANTHER" id="PTHR30203">
    <property type="entry name" value="OUTER MEMBRANE CATION EFFLUX PROTEIN"/>
    <property type="match status" value="1"/>
</dbReference>
<evidence type="ECO:0000313" key="3">
    <source>
        <dbReference type="EMBL" id="RDI16627.1"/>
    </source>
</evidence>
<dbReference type="AlphaFoldDB" id="A0A370F5N4"/>
<dbReference type="Gene3D" id="2.20.200.10">
    <property type="entry name" value="Outer membrane efflux proteins (OEP)"/>
    <property type="match status" value="1"/>
</dbReference>
<comment type="caution">
    <text evidence="3">The sequence shown here is derived from an EMBL/GenBank/DDBJ whole genome shotgun (WGS) entry which is preliminary data.</text>
</comment>
<proteinExistence type="inferred from homology"/>
<dbReference type="Proteomes" id="UP000255265">
    <property type="component" value="Unassembled WGS sequence"/>
</dbReference>
<dbReference type="InterPro" id="IPR003423">
    <property type="entry name" value="OMP_efflux"/>
</dbReference>
<dbReference type="NCBIfam" id="TIGR01845">
    <property type="entry name" value="outer_NodT"/>
    <property type="match status" value="1"/>
</dbReference>
<reference evidence="3 4" key="1">
    <citation type="submission" date="2018-07" db="EMBL/GenBank/DDBJ databases">
        <title>Genomic Encyclopedia of Type Strains, Phase IV (KMG-IV): sequencing the most valuable type-strain genomes for metagenomic binning, comparative biology and taxonomic classification.</title>
        <authorList>
            <person name="Goeker M."/>
        </authorList>
    </citation>
    <scope>NUCLEOTIDE SEQUENCE [LARGE SCALE GENOMIC DNA]</scope>
    <source>
        <strain evidence="3 4">DSM 21352</strain>
    </source>
</reference>